<sequence length="80" mass="9095">MVPTCCGKEGWHQNTVHKEPLLVISQQFHQNIARLVNQASSVTGNTFKATVNNEASLMMSLYTTHSHQCRLIRTWLIRTS</sequence>
<gene>
    <name evidence="1" type="ORF">E2C01_013214</name>
</gene>
<dbReference type="Proteomes" id="UP000324222">
    <property type="component" value="Unassembled WGS sequence"/>
</dbReference>
<keyword evidence="2" id="KW-1185">Reference proteome</keyword>
<evidence type="ECO:0000313" key="2">
    <source>
        <dbReference type="Proteomes" id="UP000324222"/>
    </source>
</evidence>
<accession>A0A5B7DG16</accession>
<dbReference type="EMBL" id="VSRR010000854">
    <property type="protein sequence ID" value="MPC20278.1"/>
    <property type="molecule type" value="Genomic_DNA"/>
</dbReference>
<dbReference type="AlphaFoldDB" id="A0A5B7DG16"/>
<reference evidence="1 2" key="1">
    <citation type="submission" date="2019-05" db="EMBL/GenBank/DDBJ databases">
        <title>Another draft genome of Portunus trituberculatus and its Hox gene families provides insights of decapod evolution.</title>
        <authorList>
            <person name="Jeong J.-H."/>
            <person name="Song I."/>
            <person name="Kim S."/>
            <person name="Choi T."/>
            <person name="Kim D."/>
            <person name="Ryu S."/>
            <person name="Kim W."/>
        </authorList>
    </citation>
    <scope>NUCLEOTIDE SEQUENCE [LARGE SCALE GENOMIC DNA]</scope>
    <source>
        <tissue evidence="1">Muscle</tissue>
    </source>
</reference>
<proteinExistence type="predicted"/>
<organism evidence="1 2">
    <name type="scientific">Portunus trituberculatus</name>
    <name type="common">Swimming crab</name>
    <name type="synonym">Neptunus trituberculatus</name>
    <dbReference type="NCBI Taxonomy" id="210409"/>
    <lineage>
        <taxon>Eukaryota</taxon>
        <taxon>Metazoa</taxon>
        <taxon>Ecdysozoa</taxon>
        <taxon>Arthropoda</taxon>
        <taxon>Crustacea</taxon>
        <taxon>Multicrustacea</taxon>
        <taxon>Malacostraca</taxon>
        <taxon>Eumalacostraca</taxon>
        <taxon>Eucarida</taxon>
        <taxon>Decapoda</taxon>
        <taxon>Pleocyemata</taxon>
        <taxon>Brachyura</taxon>
        <taxon>Eubrachyura</taxon>
        <taxon>Portunoidea</taxon>
        <taxon>Portunidae</taxon>
        <taxon>Portuninae</taxon>
        <taxon>Portunus</taxon>
    </lineage>
</organism>
<evidence type="ECO:0000313" key="1">
    <source>
        <dbReference type="EMBL" id="MPC20278.1"/>
    </source>
</evidence>
<name>A0A5B7DG16_PORTR</name>
<comment type="caution">
    <text evidence="1">The sequence shown here is derived from an EMBL/GenBank/DDBJ whole genome shotgun (WGS) entry which is preliminary data.</text>
</comment>
<protein>
    <submittedName>
        <fullName evidence="1">Uncharacterized protein</fullName>
    </submittedName>
</protein>